<evidence type="ECO:0000259" key="1">
    <source>
        <dbReference type="PROSITE" id="PS50105"/>
    </source>
</evidence>
<dbReference type="Gene3D" id="1.10.150.50">
    <property type="entry name" value="Transcription Factor, Ets-1"/>
    <property type="match status" value="1"/>
</dbReference>
<comment type="caution">
    <text evidence="2">The sequence shown here is derived from an EMBL/GenBank/DDBJ whole genome shotgun (WGS) entry which is preliminary data.</text>
</comment>
<dbReference type="Pfam" id="PF00536">
    <property type="entry name" value="SAM_1"/>
    <property type="match status" value="1"/>
</dbReference>
<dbReference type="Proteomes" id="UP000018040">
    <property type="component" value="Unassembled WGS sequence"/>
</dbReference>
<proteinExistence type="predicted"/>
<organism evidence="2 3">
    <name type="scientific">Giardia intestinalis</name>
    <name type="common">Giardia lamblia</name>
    <dbReference type="NCBI Taxonomy" id="5741"/>
    <lineage>
        <taxon>Eukaryota</taxon>
        <taxon>Metamonada</taxon>
        <taxon>Diplomonadida</taxon>
        <taxon>Hexamitidae</taxon>
        <taxon>Giardiinae</taxon>
        <taxon>Giardia</taxon>
    </lineage>
</organism>
<evidence type="ECO:0000313" key="2">
    <source>
        <dbReference type="EMBL" id="ESU43709.1"/>
    </source>
</evidence>
<dbReference type="GO" id="GO:0007169">
    <property type="term" value="P:cell surface receptor protein tyrosine kinase signaling pathway"/>
    <property type="evidence" value="ECO:0007669"/>
    <property type="project" value="TreeGrafter"/>
</dbReference>
<reference evidence="2 3" key="2">
    <citation type="journal article" date="2013" name="Genome Biol. Evol.">
        <title>Genome sequencing of Giardia lamblia genotypes A2 and B isolates (DH and GS) and comparative analysis with the genomes of genotypes A1 and E (WB and Pig).</title>
        <authorList>
            <person name="Adam R.D."/>
            <person name="Dahlstrom E.W."/>
            <person name="Martens C.A."/>
            <person name="Bruno D.P."/>
            <person name="Barbian K.D."/>
            <person name="Ricklefs S.M."/>
            <person name="Hernandez M.M."/>
            <person name="Narla N.P."/>
            <person name="Patel R.B."/>
            <person name="Porcella S.F."/>
            <person name="Nash T.E."/>
        </authorList>
    </citation>
    <scope>NUCLEOTIDE SEQUENCE [LARGE SCALE GENOMIC DNA]</scope>
    <source>
        <strain evidence="2 3">GS</strain>
    </source>
</reference>
<sequence length="192" mass="22028">VRVANRRSQNLMDADRTPVAKIWPVEFWSKHDVSVWLSSIDMKKYNQQLRKHDVCGRSLMLLTEDDLKQMGIDSLGDRKALLYEIKRLDRWDGFLWRTELTEENSGEIVTLELIMSLAPNHMSAICTVRNASGAEEIPAIKVKWIFSQGTTSEHDDVIERFSTCAMYDTKQSRSIIRLPCPVSDAEVEVELA</sequence>
<feature type="domain" description="SAM" evidence="1">
    <location>
        <begin position="28"/>
        <end position="91"/>
    </location>
</feature>
<dbReference type="SMART" id="SM00454">
    <property type="entry name" value="SAM"/>
    <property type="match status" value="1"/>
</dbReference>
<dbReference type="PROSITE" id="PS50105">
    <property type="entry name" value="SAM_DOMAIN"/>
    <property type="match status" value="1"/>
</dbReference>
<gene>
    <name evidence="2" type="ORF">GSB_17090</name>
</gene>
<evidence type="ECO:0000313" key="3">
    <source>
        <dbReference type="Proteomes" id="UP000018040"/>
    </source>
</evidence>
<dbReference type="InterPro" id="IPR052268">
    <property type="entry name" value="SAM_domain-containing_protein"/>
</dbReference>
<protein>
    <submittedName>
        <fullName evidence="2">Putative SAM domain protein</fullName>
    </submittedName>
</protein>
<dbReference type="InterPro" id="IPR001660">
    <property type="entry name" value="SAM"/>
</dbReference>
<dbReference type="VEuPathDB" id="GiardiaDB:QR46_0135"/>
<dbReference type="VEuPathDB" id="GiardiaDB:GL50803_0017090"/>
<name>V6TYQ1_GIAIN</name>
<feature type="non-terminal residue" evidence="2">
    <location>
        <position position="1"/>
    </location>
</feature>
<dbReference type="GO" id="GO:0009898">
    <property type="term" value="C:cytoplasmic side of plasma membrane"/>
    <property type="evidence" value="ECO:0007669"/>
    <property type="project" value="TreeGrafter"/>
</dbReference>
<dbReference type="VEuPathDB" id="GiardiaDB:DHA2_17090"/>
<dbReference type="PANTHER" id="PTHR20843">
    <property type="entry name" value="STERILE ALPHA MOTIF DOMAIN CONTAINING PROTEIN 10"/>
    <property type="match status" value="1"/>
</dbReference>
<dbReference type="EMBL" id="AHHH01000040">
    <property type="protein sequence ID" value="ESU43709.1"/>
    <property type="molecule type" value="Genomic_DNA"/>
</dbReference>
<dbReference type="AlphaFoldDB" id="V6TYQ1"/>
<dbReference type="VEuPathDB" id="GiardiaDB:GL50581_1587"/>
<dbReference type="PANTHER" id="PTHR20843:SF0">
    <property type="entry name" value="PROTEIN AVEUGLE"/>
    <property type="match status" value="1"/>
</dbReference>
<reference evidence="3" key="1">
    <citation type="submission" date="2012-02" db="EMBL/GenBank/DDBJ databases">
        <title>Genome sequencing of Giardia lamblia Genotypes A2 and B isolates (DH and GS) and comparative analysis with the genomes of Genotypes A1 and E (WB and Pig).</title>
        <authorList>
            <person name="Adam R."/>
            <person name="Dahlstrom E."/>
            <person name="Martens C."/>
            <person name="Bruno D."/>
            <person name="Barbian K."/>
            <person name="Porcella S.F."/>
            <person name="Nash T."/>
        </authorList>
    </citation>
    <scope>NUCLEOTIDE SEQUENCE</scope>
    <source>
        <strain evidence="3">GS</strain>
    </source>
</reference>
<dbReference type="OrthoDB" id="434324at2759"/>
<dbReference type="CDD" id="cd09487">
    <property type="entry name" value="SAM_superfamily"/>
    <property type="match status" value="1"/>
</dbReference>
<dbReference type="SUPFAM" id="SSF47769">
    <property type="entry name" value="SAM/Pointed domain"/>
    <property type="match status" value="1"/>
</dbReference>
<accession>V6TYQ1</accession>
<dbReference type="InterPro" id="IPR013761">
    <property type="entry name" value="SAM/pointed_sf"/>
</dbReference>